<sequence>MKKLILPAFVILMGAGAAFATKATTSKRAIVDAYRIDAVSGQCIDAEQKCSTTFGETCLWSADNATPLHQLSETMCGEELFKSN</sequence>
<evidence type="ECO:0000256" key="1">
    <source>
        <dbReference type="SAM" id="SignalP"/>
    </source>
</evidence>
<dbReference type="EMBL" id="CP015199">
    <property type="protein sequence ID" value="ANF52968.1"/>
    <property type="molecule type" value="Genomic_DNA"/>
</dbReference>
<evidence type="ECO:0000313" key="3">
    <source>
        <dbReference type="Proteomes" id="UP000077824"/>
    </source>
</evidence>
<gene>
    <name evidence="2" type="ORF">A0O34_21650</name>
</gene>
<dbReference type="Pfam" id="PF20130">
    <property type="entry name" value="DUF6520"/>
    <property type="match status" value="1"/>
</dbReference>
<accession>A0A172Y131</accession>
<name>A0A172Y131_9FLAO</name>
<dbReference type="STRING" id="1685010.A0O34_21650"/>
<evidence type="ECO:0000313" key="2">
    <source>
        <dbReference type="EMBL" id="ANF52968.1"/>
    </source>
</evidence>
<organism evidence="2 3">
    <name type="scientific">Chryseobacterium glaciei</name>
    <dbReference type="NCBI Taxonomy" id="1685010"/>
    <lineage>
        <taxon>Bacteria</taxon>
        <taxon>Pseudomonadati</taxon>
        <taxon>Bacteroidota</taxon>
        <taxon>Flavobacteriia</taxon>
        <taxon>Flavobacteriales</taxon>
        <taxon>Weeksellaceae</taxon>
        <taxon>Chryseobacterium group</taxon>
        <taxon>Chryseobacterium</taxon>
    </lineage>
</organism>
<feature type="chain" id="PRO_5008004107" evidence="1">
    <location>
        <begin position="21"/>
        <end position="84"/>
    </location>
</feature>
<dbReference type="InterPro" id="IPR045391">
    <property type="entry name" value="DUF6520"/>
</dbReference>
<proteinExistence type="predicted"/>
<protein>
    <submittedName>
        <fullName evidence="2">Uncharacterized protein</fullName>
    </submittedName>
</protein>
<dbReference type="KEGG" id="chh:A0O34_21650"/>
<dbReference type="OrthoDB" id="1260025at2"/>
<dbReference type="AlphaFoldDB" id="A0A172Y131"/>
<keyword evidence="3" id="KW-1185">Reference proteome</keyword>
<reference evidence="2 3" key="1">
    <citation type="submission" date="2016-04" db="EMBL/GenBank/DDBJ databases">
        <title>Complete Genome Sequence of Chryseobacterium sp. IHBB 10212.</title>
        <authorList>
            <person name="Pal M."/>
            <person name="Swarnkar M.K."/>
            <person name="Kaushal K."/>
            <person name="Chhibber S."/>
            <person name="Singh A.K."/>
            <person name="Gulati A."/>
        </authorList>
    </citation>
    <scope>NUCLEOTIDE SEQUENCE [LARGE SCALE GENOMIC DNA]</scope>
    <source>
        <strain evidence="2 3">IHBB 10212</strain>
    </source>
</reference>
<dbReference type="RefSeq" id="WP_066759289.1">
    <property type="nucleotide sequence ID" value="NZ_CP015199.1"/>
</dbReference>
<dbReference type="Proteomes" id="UP000077824">
    <property type="component" value="Chromosome"/>
</dbReference>
<feature type="signal peptide" evidence="1">
    <location>
        <begin position="1"/>
        <end position="20"/>
    </location>
</feature>
<keyword evidence="1" id="KW-0732">Signal</keyword>